<sequence length="404" mass="46972">MWNRWKLFNATDFISLMYPCFAFCRILGIFPYEINSSIFEISKPQYILSTVIVCICCAFNVAVIYHFIISKITLGSLTKNLEYISYNMFSNFMLITTHILSTSRMYLLQTMLIISSKLSLESYQRMSKLIHFKDIIGITVLIMQTIIYELHGDIHEFELNYLTISRKILGMYFYVVVFEINMFYINCVCVLKACFENINETLEHMQISITSNRKSCKLRVICHIHRNQFFLSELKILKKWHLMITNAVKTLNTVFGLQILAIIVMSFCNIAFQMYMSIVHWQDGILINFDFNFFILLLTTIGYYGINIILLVWACESGKNKAQKINTIIHDILNSVNNKQIKNELQLFSLQILHCKNSFLVNNITVDATLITIITGNITTYVLILVQFLNASHSCDKKTFSNVI</sequence>
<dbReference type="GO" id="GO:0007165">
    <property type="term" value="P:signal transduction"/>
    <property type="evidence" value="ECO:0007669"/>
    <property type="project" value="UniProtKB-KW"/>
</dbReference>
<dbReference type="GO" id="GO:0030424">
    <property type="term" value="C:axon"/>
    <property type="evidence" value="ECO:0007669"/>
    <property type="project" value="TreeGrafter"/>
</dbReference>
<comment type="similarity">
    <text evidence="8">Belongs to the insect chemoreceptor superfamily. Gustatory receptor (GR) family.</text>
</comment>
<evidence type="ECO:0000256" key="4">
    <source>
        <dbReference type="ARBA" id="ARBA00022989"/>
    </source>
</evidence>
<keyword evidence="7 8" id="KW-0807">Transducer</keyword>
<gene>
    <name evidence="9" type="ORF">PUN28_017770</name>
</gene>
<evidence type="ECO:0000256" key="5">
    <source>
        <dbReference type="ARBA" id="ARBA00023136"/>
    </source>
</evidence>
<evidence type="ECO:0000256" key="2">
    <source>
        <dbReference type="ARBA" id="ARBA00022475"/>
    </source>
</evidence>
<keyword evidence="6 8" id="KW-0675">Receptor</keyword>
<dbReference type="GO" id="GO:0008049">
    <property type="term" value="P:male courtship behavior"/>
    <property type="evidence" value="ECO:0007669"/>
    <property type="project" value="TreeGrafter"/>
</dbReference>
<dbReference type="EMBL" id="JADYXP020000021">
    <property type="protein sequence ID" value="KAL0103729.1"/>
    <property type="molecule type" value="Genomic_DNA"/>
</dbReference>
<dbReference type="Pfam" id="PF08395">
    <property type="entry name" value="7tm_7"/>
    <property type="match status" value="1"/>
</dbReference>
<evidence type="ECO:0000313" key="9">
    <source>
        <dbReference type="EMBL" id="KAL0103729.1"/>
    </source>
</evidence>
<evidence type="ECO:0000256" key="7">
    <source>
        <dbReference type="ARBA" id="ARBA00023224"/>
    </source>
</evidence>
<dbReference type="PANTHER" id="PTHR21143">
    <property type="entry name" value="INVERTEBRATE GUSTATORY RECEPTOR"/>
    <property type="match status" value="1"/>
</dbReference>
<protein>
    <recommendedName>
        <fullName evidence="8">Gustatory receptor</fullName>
    </recommendedName>
</protein>
<dbReference type="GO" id="GO:0005886">
    <property type="term" value="C:plasma membrane"/>
    <property type="evidence" value="ECO:0007669"/>
    <property type="project" value="UniProtKB-SubCell"/>
</dbReference>
<feature type="transmembrane region" description="Helical" evidence="8">
    <location>
        <begin position="46"/>
        <end position="68"/>
    </location>
</feature>
<feature type="transmembrane region" description="Helical" evidence="8">
    <location>
        <begin position="259"/>
        <end position="281"/>
    </location>
</feature>
<comment type="subcellular location">
    <subcellularLocation>
        <location evidence="1 8">Cell membrane</location>
        <topology evidence="1 8">Multi-pass membrane protein</topology>
    </subcellularLocation>
</comment>
<dbReference type="GO" id="GO:0030425">
    <property type="term" value="C:dendrite"/>
    <property type="evidence" value="ECO:0007669"/>
    <property type="project" value="TreeGrafter"/>
</dbReference>
<evidence type="ECO:0000256" key="6">
    <source>
        <dbReference type="ARBA" id="ARBA00023170"/>
    </source>
</evidence>
<dbReference type="GO" id="GO:0050909">
    <property type="term" value="P:sensory perception of taste"/>
    <property type="evidence" value="ECO:0007669"/>
    <property type="project" value="InterPro"/>
</dbReference>
<name>A0AAW2EMU9_9HYME</name>
<keyword evidence="4 8" id="KW-1133">Transmembrane helix</keyword>
<evidence type="ECO:0000313" key="10">
    <source>
        <dbReference type="Proteomes" id="UP001430953"/>
    </source>
</evidence>
<keyword evidence="5 8" id="KW-0472">Membrane</keyword>
<accession>A0AAW2EMU9</accession>
<organism evidence="9 10">
    <name type="scientific">Cardiocondyla obscurior</name>
    <dbReference type="NCBI Taxonomy" id="286306"/>
    <lineage>
        <taxon>Eukaryota</taxon>
        <taxon>Metazoa</taxon>
        <taxon>Ecdysozoa</taxon>
        <taxon>Arthropoda</taxon>
        <taxon>Hexapoda</taxon>
        <taxon>Insecta</taxon>
        <taxon>Pterygota</taxon>
        <taxon>Neoptera</taxon>
        <taxon>Endopterygota</taxon>
        <taxon>Hymenoptera</taxon>
        <taxon>Apocrita</taxon>
        <taxon>Aculeata</taxon>
        <taxon>Formicoidea</taxon>
        <taxon>Formicidae</taxon>
        <taxon>Myrmicinae</taxon>
        <taxon>Cardiocondyla</taxon>
    </lineage>
</organism>
<dbReference type="AlphaFoldDB" id="A0AAW2EMU9"/>
<comment type="caution">
    <text evidence="8">Lacks conserved residue(s) required for the propagation of feature annotation.</text>
</comment>
<evidence type="ECO:0000256" key="1">
    <source>
        <dbReference type="ARBA" id="ARBA00004651"/>
    </source>
</evidence>
<reference evidence="9 10" key="1">
    <citation type="submission" date="2023-03" db="EMBL/GenBank/DDBJ databases">
        <title>High recombination rates correlate with genetic variation in Cardiocondyla obscurior ants.</title>
        <authorList>
            <person name="Errbii M."/>
        </authorList>
    </citation>
    <scope>NUCLEOTIDE SEQUENCE [LARGE SCALE GENOMIC DNA]</scope>
    <source>
        <strain evidence="9">Alpha-2009</strain>
        <tissue evidence="9">Whole body</tissue>
    </source>
</reference>
<feature type="transmembrane region" description="Helical" evidence="8">
    <location>
        <begin position="293"/>
        <end position="315"/>
    </location>
</feature>
<dbReference type="Proteomes" id="UP001430953">
    <property type="component" value="Unassembled WGS sequence"/>
</dbReference>
<dbReference type="InterPro" id="IPR013604">
    <property type="entry name" value="7TM_chemorcpt"/>
</dbReference>
<keyword evidence="10" id="KW-1185">Reference proteome</keyword>
<keyword evidence="2 8" id="KW-1003">Cell membrane</keyword>
<evidence type="ECO:0000256" key="8">
    <source>
        <dbReference type="RuleBase" id="RU363108"/>
    </source>
</evidence>
<comment type="function">
    <text evidence="8">Gustatory receptor which mediates acceptance or avoidance behavior, depending on its substrates.</text>
</comment>
<keyword evidence="3 8" id="KW-0812">Transmembrane</keyword>
<proteinExistence type="inferred from homology"/>
<evidence type="ECO:0000256" key="3">
    <source>
        <dbReference type="ARBA" id="ARBA00022692"/>
    </source>
</evidence>
<dbReference type="GO" id="GO:0043025">
    <property type="term" value="C:neuronal cell body"/>
    <property type="evidence" value="ECO:0007669"/>
    <property type="project" value="TreeGrafter"/>
</dbReference>
<dbReference type="GO" id="GO:0007635">
    <property type="term" value="P:chemosensory behavior"/>
    <property type="evidence" value="ECO:0007669"/>
    <property type="project" value="TreeGrafter"/>
</dbReference>
<feature type="transmembrane region" description="Helical" evidence="8">
    <location>
        <begin position="13"/>
        <end position="34"/>
    </location>
</feature>
<dbReference type="PANTHER" id="PTHR21143:SF133">
    <property type="entry name" value="GUSTATORY AND PHEROMONE RECEPTOR 32A-RELATED"/>
    <property type="match status" value="1"/>
</dbReference>
<feature type="transmembrane region" description="Helical" evidence="8">
    <location>
        <begin position="129"/>
        <end position="151"/>
    </location>
</feature>
<comment type="caution">
    <text evidence="9">The sequence shown here is derived from an EMBL/GenBank/DDBJ whole genome shotgun (WGS) entry which is preliminary data.</text>
</comment>
<feature type="transmembrane region" description="Helical" evidence="8">
    <location>
        <begin position="171"/>
        <end position="195"/>
    </location>
</feature>